<gene>
    <name evidence="4" type="ORF">FGD71_016215</name>
</gene>
<sequence length="277" mass="30958">MRNKTSTARGTETVVYQSSLQLSTATLTFLGDLLRGHLKKIRSRWRKLPPGKIATIVLAILRHDQRLADMAGGNRISATTVRRWVMEVIELLATRAPRLDRALKKVTRKGGHVVLIDGTLIPTRRRTGADNRRNYSGKHKAHGLLFLALTDDKGRLLWLSAARPGRSSEITTARYTKLVEHLRSHELGAIGDLGFTGLDDDPDNPVVITGYKDARTKPLTPAKKQVNKLIASVRAVCEHAFAHLKNWRIITKLRLHVRHATALLRALLVLTNIEVAR</sequence>
<comment type="cofactor">
    <cofactor evidence="1">
        <name>a divalent metal cation</name>
        <dbReference type="ChEBI" id="CHEBI:60240"/>
    </cofactor>
</comment>
<organism evidence="4 5">
    <name type="scientific">Streptomyces sporangiiformans</name>
    <dbReference type="NCBI Taxonomy" id="2315329"/>
    <lineage>
        <taxon>Bacteria</taxon>
        <taxon>Bacillati</taxon>
        <taxon>Actinomycetota</taxon>
        <taxon>Actinomycetes</taxon>
        <taxon>Kitasatosporales</taxon>
        <taxon>Streptomycetaceae</taxon>
        <taxon>Streptomyces</taxon>
    </lineage>
</organism>
<dbReference type="GO" id="GO:0046872">
    <property type="term" value="F:metal ion binding"/>
    <property type="evidence" value="ECO:0007669"/>
    <property type="project" value="UniProtKB-KW"/>
</dbReference>
<evidence type="ECO:0000256" key="1">
    <source>
        <dbReference type="ARBA" id="ARBA00001968"/>
    </source>
</evidence>
<keyword evidence="5" id="KW-1185">Reference proteome</keyword>
<keyword evidence="2" id="KW-0479">Metal-binding</keyword>
<proteinExistence type="predicted"/>
<dbReference type="Pfam" id="PF13359">
    <property type="entry name" value="DDE_Tnp_4"/>
    <property type="match status" value="1"/>
</dbReference>
<reference evidence="4 5" key="1">
    <citation type="submission" date="2019-06" db="EMBL/GenBank/DDBJ databases">
        <title>Streptomyces sporangiiformans sp. nov., a novel actinomycete isolated from soil in Mount Song.</title>
        <authorList>
            <person name="Han L."/>
        </authorList>
    </citation>
    <scope>NUCLEOTIDE SEQUENCE [LARGE SCALE GENOMIC DNA]</scope>
    <source>
        <strain evidence="4 5">NEAU-SSA 1</strain>
    </source>
</reference>
<comment type="caution">
    <text evidence="4">The sequence shown here is derived from an EMBL/GenBank/DDBJ whole genome shotgun (WGS) entry which is preliminary data.</text>
</comment>
<evidence type="ECO:0000256" key="2">
    <source>
        <dbReference type="ARBA" id="ARBA00022723"/>
    </source>
</evidence>
<evidence type="ECO:0000313" key="4">
    <source>
        <dbReference type="EMBL" id="TPQ21199.1"/>
    </source>
</evidence>
<evidence type="ECO:0000313" key="5">
    <source>
        <dbReference type="Proteomes" id="UP000317378"/>
    </source>
</evidence>
<feature type="domain" description="DDE Tnp4" evidence="3">
    <location>
        <begin position="116"/>
        <end position="272"/>
    </location>
</feature>
<dbReference type="EMBL" id="VCHX02000123">
    <property type="protein sequence ID" value="TPQ21199.1"/>
    <property type="molecule type" value="Genomic_DNA"/>
</dbReference>
<dbReference type="AlphaFoldDB" id="A0A505DM66"/>
<dbReference type="InterPro" id="IPR027806">
    <property type="entry name" value="HARBI1_dom"/>
</dbReference>
<name>A0A505DM66_9ACTN</name>
<dbReference type="Proteomes" id="UP000317378">
    <property type="component" value="Unassembled WGS sequence"/>
</dbReference>
<dbReference type="OrthoDB" id="3255673at2"/>
<accession>A0A505DM66</accession>
<dbReference type="RefSeq" id="WP_119101165.1">
    <property type="nucleotide sequence ID" value="NZ_QXMJ01000123.1"/>
</dbReference>
<evidence type="ECO:0000259" key="3">
    <source>
        <dbReference type="Pfam" id="PF13359"/>
    </source>
</evidence>
<protein>
    <submittedName>
        <fullName evidence="4">Transposase family protein</fullName>
    </submittedName>
</protein>